<reference evidence="8" key="1">
    <citation type="journal article" date="2019" name="Int. J. Syst. Evol. Microbiol.">
        <title>The Global Catalogue of Microorganisms (GCM) 10K type strain sequencing project: providing services to taxonomists for standard genome sequencing and annotation.</title>
        <authorList>
            <consortium name="The Broad Institute Genomics Platform"/>
            <consortium name="The Broad Institute Genome Sequencing Center for Infectious Disease"/>
            <person name="Wu L."/>
            <person name="Ma J."/>
        </authorList>
    </citation>
    <scope>NUCLEOTIDE SEQUENCE [LARGE SCALE GENOMIC DNA]</scope>
    <source>
        <strain evidence="8">JCM 17986</strain>
    </source>
</reference>
<dbReference type="Proteomes" id="UP001500466">
    <property type="component" value="Unassembled WGS sequence"/>
</dbReference>
<comment type="similarity">
    <text evidence="2">Belongs to the metallo-dependent hydrolases superfamily. Adenosine and AMP deaminases family.</text>
</comment>
<dbReference type="EMBL" id="BAABHS010000035">
    <property type="protein sequence ID" value="GAA4988361.1"/>
    <property type="molecule type" value="Genomic_DNA"/>
</dbReference>
<dbReference type="Gene3D" id="3.20.20.140">
    <property type="entry name" value="Metal-dependent hydrolases"/>
    <property type="match status" value="1"/>
</dbReference>
<protein>
    <submittedName>
        <fullName evidence="7">Adenosine deaminase</fullName>
    </submittedName>
</protein>
<evidence type="ECO:0000256" key="4">
    <source>
        <dbReference type="ARBA" id="ARBA00022801"/>
    </source>
</evidence>
<dbReference type="InterPro" id="IPR006330">
    <property type="entry name" value="Ado/ade_deaminase"/>
</dbReference>
<keyword evidence="5" id="KW-0862">Zinc</keyword>
<dbReference type="InterPro" id="IPR001365">
    <property type="entry name" value="A_deaminase_dom"/>
</dbReference>
<proteinExistence type="inferred from homology"/>
<organism evidence="7 8">
    <name type="scientific">Yinghuangia aomiensis</name>
    <dbReference type="NCBI Taxonomy" id="676205"/>
    <lineage>
        <taxon>Bacteria</taxon>
        <taxon>Bacillati</taxon>
        <taxon>Actinomycetota</taxon>
        <taxon>Actinomycetes</taxon>
        <taxon>Kitasatosporales</taxon>
        <taxon>Streptomycetaceae</taxon>
        <taxon>Yinghuangia</taxon>
    </lineage>
</organism>
<evidence type="ECO:0000259" key="6">
    <source>
        <dbReference type="Pfam" id="PF00962"/>
    </source>
</evidence>
<keyword evidence="4" id="KW-0378">Hydrolase</keyword>
<evidence type="ECO:0000256" key="1">
    <source>
        <dbReference type="ARBA" id="ARBA00001947"/>
    </source>
</evidence>
<sequence length="345" mass="37428">MGLLSTSREPRVTTATDAFIDGLPKAELHVHLEGSMLPQTLLKLARKHGVSGVPDTVEGIESWYEFQDFGHFIQVYMRSIEALRDEEDFALLAAETGRTLAAQNVRYAEVTVSLNGHMVRGVPAEAVFAGIEAGRREAERETGVRMRWIPDFAGHLGPDAGEETLDAVLAHGPASVLGFGVGGPEVERDQFAAVFDRARAAGLRSFPHAGEVEGADRVWSSIRALKADRIGHGIRSMDDPELVAHLRDTQLPLDVSPTSNLCTRAVARRADHPLPRMIEAGLMVTLNSDDPPMFGTTLLGEYRYARELGLSAEALTELARNGVRASFLEPAEKAALLAEIDAYVG</sequence>
<dbReference type="Pfam" id="PF00962">
    <property type="entry name" value="A_deaminase"/>
    <property type="match status" value="1"/>
</dbReference>
<evidence type="ECO:0000313" key="7">
    <source>
        <dbReference type="EMBL" id="GAA4988361.1"/>
    </source>
</evidence>
<name>A0ABP9I5Y3_9ACTN</name>
<dbReference type="PANTHER" id="PTHR43114">
    <property type="entry name" value="ADENINE DEAMINASE"/>
    <property type="match status" value="1"/>
</dbReference>
<dbReference type="PANTHER" id="PTHR43114:SF6">
    <property type="entry name" value="ADENINE DEAMINASE"/>
    <property type="match status" value="1"/>
</dbReference>
<dbReference type="InterPro" id="IPR032466">
    <property type="entry name" value="Metal_Hydrolase"/>
</dbReference>
<evidence type="ECO:0000256" key="5">
    <source>
        <dbReference type="ARBA" id="ARBA00022833"/>
    </source>
</evidence>
<keyword evidence="8" id="KW-1185">Reference proteome</keyword>
<evidence type="ECO:0000256" key="3">
    <source>
        <dbReference type="ARBA" id="ARBA00022723"/>
    </source>
</evidence>
<dbReference type="SUPFAM" id="SSF51556">
    <property type="entry name" value="Metallo-dependent hydrolases"/>
    <property type="match status" value="1"/>
</dbReference>
<gene>
    <name evidence="7" type="ORF">GCM10023205_69140</name>
</gene>
<accession>A0ABP9I5Y3</accession>
<evidence type="ECO:0000256" key="2">
    <source>
        <dbReference type="ARBA" id="ARBA00006676"/>
    </source>
</evidence>
<dbReference type="NCBIfam" id="TIGR01430">
    <property type="entry name" value="aden_deam"/>
    <property type="match status" value="1"/>
</dbReference>
<comment type="caution">
    <text evidence="7">The sequence shown here is derived from an EMBL/GenBank/DDBJ whole genome shotgun (WGS) entry which is preliminary data.</text>
</comment>
<feature type="domain" description="Adenosine deaminase" evidence="6">
    <location>
        <begin position="24"/>
        <end position="342"/>
    </location>
</feature>
<comment type="cofactor">
    <cofactor evidence="1">
        <name>Zn(2+)</name>
        <dbReference type="ChEBI" id="CHEBI:29105"/>
    </cofactor>
</comment>
<evidence type="ECO:0000313" key="8">
    <source>
        <dbReference type="Proteomes" id="UP001500466"/>
    </source>
</evidence>
<keyword evidence="3" id="KW-0479">Metal-binding</keyword>